<keyword evidence="2 4" id="KW-0732">Signal</keyword>
<dbReference type="EMBL" id="JAFEUM010000004">
    <property type="protein sequence ID" value="MBM7037094.1"/>
    <property type="molecule type" value="Genomic_DNA"/>
</dbReference>
<dbReference type="SUPFAM" id="SSF56935">
    <property type="entry name" value="Porins"/>
    <property type="match status" value="1"/>
</dbReference>
<evidence type="ECO:0000256" key="3">
    <source>
        <dbReference type="ARBA" id="ARBA00023136"/>
    </source>
</evidence>
<dbReference type="InterPro" id="IPR023614">
    <property type="entry name" value="Porin_dom_sf"/>
</dbReference>
<dbReference type="Gene3D" id="2.40.160.10">
    <property type="entry name" value="Porin"/>
    <property type="match status" value="1"/>
</dbReference>
<evidence type="ECO:0000259" key="5">
    <source>
        <dbReference type="Pfam" id="PF13609"/>
    </source>
</evidence>
<dbReference type="RefSeq" id="WP_205158649.1">
    <property type="nucleotide sequence ID" value="NZ_JAFEUM010000004.1"/>
</dbReference>
<dbReference type="CDD" id="cd00342">
    <property type="entry name" value="gram_neg_porins"/>
    <property type="match status" value="1"/>
</dbReference>
<keyword evidence="7" id="KW-1185">Reference proteome</keyword>
<gene>
    <name evidence="6" type="ORF">JQC93_11830</name>
</gene>
<evidence type="ECO:0000256" key="4">
    <source>
        <dbReference type="SAM" id="SignalP"/>
    </source>
</evidence>
<dbReference type="Proteomes" id="UP000809621">
    <property type="component" value="Unassembled WGS sequence"/>
</dbReference>
<proteinExistence type="predicted"/>
<organism evidence="6 7">
    <name type="scientific">Vibrio ulleungensis</name>
    <dbReference type="NCBI Taxonomy" id="2807619"/>
    <lineage>
        <taxon>Bacteria</taxon>
        <taxon>Pseudomonadati</taxon>
        <taxon>Pseudomonadota</taxon>
        <taxon>Gammaproteobacteria</taxon>
        <taxon>Vibrionales</taxon>
        <taxon>Vibrionaceae</taxon>
        <taxon>Vibrio</taxon>
    </lineage>
</organism>
<dbReference type="Pfam" id="PF13609">
    <property type="entry name" value="Porin_4"/>
    <property type="match status" value="1"/>
</dbReference>
<protein>
    <submittedName>
        <fullName evidence="6">Porin</fullName>
    </submittedName>
</protein>
<name>A0ABS2HM10_9VIBR</name>
<dbReference type="PANTHER" id="PTHR34501:SF2">
    <property type="entry name" value="OUTER MEMBRANE PORIN F-RELATED"/>
    <property type="match status" value="1"/>
</dbReference>
<comment type="subcellular location">
    <subcellularLocation>
        <location evidence="1">Cell outer membrane</location>
        <topology evidence="1">Multi-pass membrane protein</topology>
    </subcellularLocation>
</comment>
<evidence type="ECO:0000313" key="6">
    <source>
        <dbReference type="EMBL" id="MBM7037094.1"/>
    </source>
</evidence>
<feature type="signal peptide" evidence="4">
    <location>
        <begin position="1"/>
        <end position="21"/>
    </location>
</feature>
<sequence>MDKKILAIAVATAAVASPALALDVYDNNGSTFSVGGHVSVNINGSSEGDLAVGSNSPRINFNFTQDLGNGYTADAKGEWALNMLDGGSNSFDTRLGYIGLTNDAMGRFVLGTQWAPYYDVAGVTDKPIAYATDFLYSNHGATGTGRADKMLSYRKGFDFGGSMLSLGLAWQGATGDPTLLKYDDRFQVTLAYDISDFMIGYALSSGDIIEAGVTDGGMSHAVSAKYGNFGDGLYAAAVYTMNEKVYGYRTPNDYDAYDESIAYEVLLAYGLGNGWNFIWNLENLTEDVNDKTTAINETAIQVEYFVTPNFATYAGYQVDLGDDESVDDDKYLIGARYFL</sequence>
<feature type="domain" description="Porin" evidence="5">
    <location>
        <begin position="10"/>
        <end position="322"/>
    </location>
</feature>
<dbReference type="PANTHER" id="PTHR34501">
    <property type="entry name" value="PROTEIN YDDL-RELATED"/>
    <property type="match status" value="1"/>
</dbReference>
<keyword evidence="3" id="KW-0472">Membrane</keyword>
<dbReference type="InterPro" id="IPR050298">
    <property type="entry name" value="Gram-neg_bact_OMP"/>
</dbReference>
<dbReference type="InterPro" id="IPR033900">
    <property type="entry name" value="Gram_neg_porin_domain"/>
</dbReference>
<comment type="caution">
    <text evidence="6">The sequence shown here is derived from an EMBL/GenBank/DDBJ whole genome shotgun (WGS) entry which is preliminary data.</text>
</comment>
<reference evidence="6 7" key="1">
    <citation type="submission" date="2021-02" db="EMBL/GenBank/DDBJ databases">
        <authorList>
            <person name="Park J.-S."/>
        </authorList>
    </citation>
    <scope>NUCLEOTIDE SEQUENCE [LARGE SCALE GENOMIC DNA]</scope>
    <source>
        <strain evidence="6 7">188UL20-2</strain>
    </source>
</reference>
<feature type="chain" id="PRO_5046738062" evidence="4">
    <location>
        <begin position="22"/>
        <end position="339"/>
    </location>
</feature>
<evidence type="ECO:0000313" key="7">
    <source>
        <dbReference type="Proteomes" id="UP000809621"/>
    </source>
</evidence>
<evidence type="ECO:0000256" key="1">
    <source>
        <dbReference type="ARBA" id="ARBA00004571"/>
    </source>
</evidence>
<evidence type="ECO:0000256" key="2">
    <source>
        <dbReference type="ARBA" id="ARBA00022729"/>
    </source>
</evidence>
<accession>A0ABS2HM10</accession>